<dbReference type="AlphaFoldDB" id="A0A5B2W0Z1"/>
<keyword evidence="2" id="KW-1185">Reference proteome</keyword>
<dbReference type="Proteomes" id="UP000323454">
    <property type="component" value="Unassembled WGS sequence"/>
</dbReference>
<organism evidence="1 2">
    <name type="scientific">Solihabitans fulvus</name>
    <dbReference type="NCBI Taxonomy" id="1892852"/>
    <lineage>
        <taxon>Bacteria</taxon>
        <taxon>Bacillati</taxon>
        <taxon>Actinomycetota</taxon>
        <taxon>Actinomycetes</taxon>
        <taxon>Pseudonocardiales</taxon>
        <taxon>Pseudonocardiaceae</taxon>
        <taxon>Solihabitans</taxon>
    </lineage>
</organism>
<evidence type="ECO:0008006" key="3">
    <source>
        <dbReference type="Google" id="ProtNLM"/>
    </source>
</evidence>
<dbReference type="EMBL" id="VUOB01000211">
    <property type="protein sequence ID" value="KAA2244136.1"/>
    <property type="molecule type" value="Genomic_DNA"/>
</dbReference>
<evidence type="ECO:0000313" key="1">
    <source>
        <dbReference type="EMBL" id="KAA2244136.1"/>
    </source>
</evidence>
<reference evidence="1 2" key="2">
    <citation type="submission" date="2019-09" db="EMBL/GenBank/DDBJ databases">
        <authorList>
            <person name="Jin C."/>
        </authorList>
    </citation>
    <scope>NUCLEOTIDE SEQUENCE [LARGE SCALE GENOMIC DNA]</scope>
    <source>
        <strain evidence="1 2">AN110305</strain>
    </source>
</reference>
<comment type="caution">
    <text evidence="1">The sequence shown here is derived from an EMBL/GenBank/DDBJ whole genome shotgun (WGS) entry which is preliminary data.</text>
</comment>
<gene>
    <name evidence="1" type="ORF">F0L68_41350</name>
</gene>
<protein>
    <recommendedName>
        <fullName evidence="3">DUF222 domain-containing protein</fullName>
    </recommendedName>
</protein>
<reference evidence="1 2" key="1">
    <citation type="submission" date="2019-09" db="EMBL/GenBank/DDBJ databases">
        <title>Goodfellowia gen. nov., a new genus of the Pseudonocardineae related to Actinoalloteichus, containing Goodfellowia coeruleoviolacea gen. nov., comb. nov. gen. nov., comb. nov.</title>
        <authorList>
            <person name="Labeda D."/>
        </authorList>
    </citation>
    <scope>NUCLEOTIDE SEQUENCE [LARGE SCALE GENOMIC DNA]</scope>
    <source>
        <strain evidence="1 2">AN110305</strain>
    </source>
</reference>
<feature type="non-terminal residue" evidence="1">
    <location>
        <position position="156"/>
    </location>
</feature>
<dbReference type="RefSeq" id="WP_223199621.1">
    <property type="nucleotide sequence ID" value="NZ_VUOB01000211.1"/>
</dbReference>
<name>A0A5B2W0Z1_9PSEU</name>
<proteinExistence type="predicted"/>
<accession>A0A5B2W0Z1</accession>
<sequence>MAGEPGLVDTATARRLTVELGAAIHGVRRAVEVLAARVHAAHQAKVWTTLGYSSWADYARAEFGIGRSHAYRLLGIAATVHTLSTAVGALAALSPTGDSGDGIEVFGLSGRALRDIASRVDQVVEHVTARVNAAAAAAGGWGPGQTVRGSGRGGVG</sequence>
<evidence type="ECO:0000313" key="2">
    <source>
        <dbReference type="Proteomes" id="UP000323454"/>
    </source>
</evidence>